<protein>
    <submittedName>
        <fullName evidence="2">Uncharacterized protein</fullName>
    </submittedName>
</protein>
<organism evidence="2 3">
    <name type="scientific">Saccharopolyspora shandongensis</name>
    <dbReference type="NCBI Taxonomy" id="418495"/>
    <lineage>
        <taxon>Bacteria</taxon>
        <taxon>Bacillati</taxon>
        <taxon>Actinomycetota</taxon>
        <taxon>Actinomycetes</taxon>
        <taxon>Pseudonocardiales</taxon>
        <taxon>Pseudonocardiaceae</taxon>
        <taxon>Saccharopolyspora</taxon>
    </lineage>
</organism>
<keyword evidence="1" id="KW-0812">Transmembrane</keyword>
<evidence type="ECO:0000313" key="3">
    <source>
        <dbReference type="Proteomes" id="UP000199529"/>
    </source>
</evidence>
<dbReference type="AlphaFoldDB" id="A0A1H3SSD0"/>
<name>A0A1H3SSD0_9PSEU</name>
<feature type="transmembrane region" description="Helical" evidence="1">
    <location>
        <begin position="174"/>
        <end position="195"/>
    </location>
</feature>
<feature type="transmembrane region" description="Helical" evidence="1">
    <location>
        <begin position="113"/>
        <end position="132"/>
    </location>
</feature>
<gene>
    <name evidence="2" type="ORF">SAMN05216215_10701</name>
</gene>
<feature type="transmembrane region" description="Helical" evidence="1">
    <location>
        <begin position="139"/>
        <end position="162"/>
    </location>
</feature>
<evidence type="ECO:0000313" key="2">
    <source>
        <dbReference type="EMBL" id="SDZ40926.1"/>
    </source>
</evidence>
<dbReference type="STRING" id="418495.SAMN05216215_10701"/>
<keyword evidence="1" id="KW-0472">Membrane</keyword>
<evidence type="ECO:0000256" key="1">
    <source>
        <dbReference type="SAM" id="Phobius"/>
    </source>
</evidence>
<dbReference type="Proteomes" id="UP000199529">
    <property type="component" value="Unassembled WGS sequence"/>
</dbReference>
<dbReference type="OrthoDB" id="5192631at2"/>
<keyword evidence="3" id="KW-1185">Reference proteome</keyword>
<accession>A0A1H3SSD0</accession>
<dbReference type="EMBL" id="FNOK01000070">
    <property type="protein sequence ID" value="SDZ40926.1"/>
    <property type="molecule type" value="Genomic_DNA"/>
</dbReference>
<feature type="transmembrane region" description="Helical" evidence="1">
    <location>
        <begin position="74"/>
        <end position="93"/>
    </location>
</feature>
<dbReference type="RefSeq" id="WP_143061282.1">
    <property type="nucleotide sequence ID" value="NZ_FNOK01000070.1"/>
</dbReference>
<dbReference type="Pfam" id="PF22564">
    <property type="entry name" value="HAAS"/>
    <property type="match status" value="1"/>
</dbReference>
<proteinExistence type="predicted"/>
<reference evidence="3" key="1">
    <citation type="submission" date="2016-10" db="EMBL/GenBank/DDBJ databases">
        <authorList>
            <person name="Varghese N."/>
            <person name="Submissions S."/>
        </authorList>
    </citation>
    <scope>NUCLEOTIDE SEQUENCE [LARGE SCALE GENOMIC DNA]</scope>
    <source>
        <strain evidence="3">CGMCC 4.3530</strain>
    </source>
</reference>
<keyword evidence="1" id="KW-1133">Transmembrane helix</keyword>
<sequence>MMTLDKKYRDELLVALRMHEISGERVGEVLAEVEAHVTETGEDPVEAFGRPREYAAQVAEQLDRGTGKRSTMEVVASGAAVAALTMFGSDYLLDGLFADAATIPYTLKDTVALVTLLVLIVSGTMLFFAAFTAKARNQVYAVAAVVTFALCIVSQIVIGSVFDDVTPLYEMPRWAAIALGGVLVLGVIGMLARAIRRGRVVYPKAY</sequence>